<keyword evidence="4" id="KW-0862">Zinc</keyword>
<dbReference type="RefSeq" id="XP_039132128.1">
    <property type="nucleotide sequence ID" value="XM_039276194.1"/>
</dbReference>
<organism evidence="14 15">
    <name type="scientific">Dioscorea cayennensis subsp. rotundata</name>
    <name type="common">White Guinea yam</name>
    <name type="synonym">Dioscorea rotundata</name>
    <dbReference type="NCBI Taxonomy" id="55577"/>
    <lineage>
        <taxon>Eukaryota</taxon>
        <taxon>Viridiplantae</taxon>
        <taxon>Streptophyta</taxon>
        <taxon>Embryophyta</taxon>
        <taxon>Tracheophyta</taxon>
        <taxon>Spermatophyta</taxon>
        <taxon>Magnoliopsida</taxon>
        <taxon>Liliopsida</taxon>
        <taxon>Dioscoreales</taxon>
        <taxon>Dioscoreaceae</taxon>
        <taxon>Dioscorea</taxon>
    </lineage>
</organism>
<dbReference type="InterPro" id="IPR034732">
    <property type="entry name" value="EPHD"/>
</dbReference>
<keyword evidence="6" id="KW-0805">Transcription regulation</keyword>
<evidence type="ECO:0000256" key="5">
    <source>
        <dbReference type="ARBA" id="ARBA00022853"/>
    </source>
</evidence>
<dbReference type="GO" id="GO:0045893">
    <property type="term" value="P:positive regulation of DNA-templated transcription"/>
    <property type="evidence" value="ECO:0007669"/>
    <property type="project" value="TreeGrafter"/>
</dbReference>
<dbReference type="InterPro" id="IPR011011">
    <property type="entry name" value="Znf_FYVE_PHD"/>
</dbReference>
<dbReference type="Gene3D" id="2.170.270.10">
    <property type="entry name" value="SET domain"/>
    <property type="match status" value="1"/>
</dbReference>
<evidence type="ECO:0000256" key="7">
    <source>
        <dbReference type="ARBA" id="ARBA00023163"/>
    </source>
</evidence>
<dbReference type="Proteomes" id="UP001515500">
    <property type="component" value="Chromosome 9"/>
</dbReference>
<dbReference type="PROSITE" id="PS51805">
    <property type="entry name" value="EPHD"/>
    <property type="match status" value="1"/>
</dbReference>
<dbReference type="SUPFAM" id="SSF82199">
    <property type="entry name" value="SET domain"/>
    <property type="match status" value="1"/>
</dbReference>
<dbReference type="Pfam" id="PF00856">
    <property type="entry name" value="SET"/>
    <property type="match status" value="1"/>
</dbReference>
<dbReference type="Pfam" id="PF13831">
    <property type="entry name" value="PHD_2"/>
    <property type="match status" value="1"/>
</dbReference>
<dbReference type="Gene3D" id="3.30.40.10">
    <property type="entry name" value="Zinc/RING finger domain, C3HC4 (zinc finger)"/>
    <property type="match status" value="2"/>
</dbReference>
<accession>A0AB40BXA1</accession>
<feature type="domain" description="SET" evidence="12">
    <location>
        <begin position="2063"/>
        <end position="2184"/>
    </location>
</feature>
<dbReference type="PROSITE" id="PS50016">
    <property type="entry name" value="ZF_PHD_2"/>
    <property type="match status" value="1"/>
</dbReference>
<keyword evidence="5" id="KW-0156">Chromatin regulator</keyword>
<dbReference type="SUPFAM" id="SSF57903">
    <property type="entry name" value="FYVE/PHD zinc finger"/>
    <property type="match status" value="1"/>
</dbReference>
<dbReference type="GO" id="GO:0042800">
    <property type="term" value="F:histone H3K4 methyltransferase activity"/>
    <property type="evidence" value="ECO:0007669"/>
    <property type="project" value="TreeGrafter"/>
</dbReference>
<evidence type="ECO:0000256" key="10">
    <source>
        <dbReference type="SAM" id="MobiDB-lite"/>
    </source>
</evidence>
<feature type="region of interest" description="Disordered" evidence="10">
    <location>
        <begin position="208"/>
        <end position="239"/>
    </location>
</feature>
<dbReference type="GeneID" id="120268926"/>
<dbReference type="SMART" id="SM00317">
    <property type="entry name" value="SET"/>
    <property type="match status" value="1"/>
</dbReference>
<keyword evidence="7" id="KW-0804">Transcription</keyword>
<dbReference type="PROSITE" id="PS50280">
    <property type="entry name" value="SET"/>
    <property type="match status" value="1"/>
</dbReference>
<dbReference type="GO" id="GO:0008270">
    <property type="term" value="F:zinc ion binding"/>
    <property type="evidence" value="ECO:0007669"/>
    <property type="project" value="UniProtKB-KW"/>
</dbReference>
<reference evidence="15" key="1">
    <citation type="submission" date="2025-08" db="UniProtKB">
        <authorList>
            <consortium name="RefSeq"/>
        </authorList>
    </citation>
    <scope>IDENTIFICATION</scope>
</reference>
<evidence type="ECO:0000256" key="2">
    <source>
        <dbReference type="ARBA" id="ARBA00022723"/>
    </source>
</evidence>
<evidence type="ECO:0000259" key="12">
    <source>
        <dbReference type="PROSITE" id="PS50280"/>
    </source>
</evidence>
<dbReference type="CDD" id="cd15571">
    <property type="entry name" value="ePHD"/>
    <property type="match status" value="1"/>
</dbReference>
<name>A0AB40BXA1_DIOCR</name>
<evidence type="ECO:0000256" key="3">
    <source>
        <dbReference type="ARBA" id="ARBA00022771"/>
    </source>
</evidence>
<feature type="domain" description="PHD-type" evidence="11">
    <location>
        <begin position="1700"/>
        <end position="1750"/>
    </location>
</feature>
<dbReference type="Pfam" id="PF13832">
    <property type="entry name" value="zf-HC5HC2H_2"/>
    <property type="match status" value="1"/>
</dbReference>
<keyword evidence="8" id="KW-0539">Nucleus</keyword>
<keyword evidence="3 9" id="KW-0863">Zinc-finger</keyword>
<evidence type="ECO:0000313" key="14">
    <source>
        <dbReference type="Proteomes" id="UP001515500"/>
    </source>
</evidence>
<keyword evidence="2" id="KW-0479">Metal-binding</keyword>
<dbReference type="InterPro" id="IPR001214">
    <property type="entry name" value="SET_dom"/>
</dbReference>
<evidence type="ECO:0000256" key="8">
    <source>
        <dbReference type="ARBA" id="ARBA00023242"/>
    </source>
</evidence>
<dbReference type="InterPro" id="IPR032308">
    <property type="entry name" value="TDBD"/>
</dbReference>
<keyword evidence="14" id="KW-1185">Reference proteome</keyword>
<evidence type="ECO:0000259" key="13">
    <source>
        <dbReference type="PROSITE" id="PS51805"/>
    </source>
</evidence>
<dbReference type="InterPro" id="IPR019787">
    <property type="entry name" value="Znf_PHD-finger"/>
</dbReference>
<dbReference type="GO" id="GO:0035097">
    <property type="term" value="C:histone methyltransferase complex"/>
    <property type="evidence" value="ECO:0007669"/>
    <property type="project" value="TreeGrafter"/>
</dbReference>
<dbReference type="CDD" id="cd10518">
    <property type="entry name" value="SET_SETD1-like"/>
    <property type="match status" value="1"/>
</dbReference>
<evidence type="ECO:0000256" key="9">
    <source>
        <dbReference type="PROSITE-ProRule" id="PRU00146"/>
    </source>
</evidence>
<feature type="domain" description="PHD-type" evidence="13">
    <location>
        <begin position="1822"/>
        <end position="1959"/>
    </location>
</feature>
<proteinExistence type="predicted"/>
<evidence type="ECO:0000313" key="15">
    <source>
        <dbReference type="RefSeq" id="XP_039132128.1"/>
    </source>
</evidence>
<evidence type="ECO:0000259" key="11">
    <source>
        <dbReference type="PROSITE" id="PS50016"/>
    </source>
</evidence>
<dbReference type="InterPro" id="IPR046341">
    <property type="entry name" value="SET_dom_sf"/>
</dbReference>
<comment type="subcellular location">
    <subcellularLocation>
        <location evidence="1">Nucleus</location>
    </subcellularLocation>
</comment>
<dbReference type="FunFam" id="3.30.40.10:FF:000484">
    <property type="entry name" value="Histone-lysine N-methyltransferase ATX4"/>
    <property type="match status" value="1"/>
</dbReference>
<dbReference type="SMART" id="SM00249">
    <property type="entry name" value="PHD"/>
    <property type="match status" value="2"/>
</dbReference>
<gene>
    <name evidence="15" type="primary">LOC120268926</name>
</gene>
<dbReference type="PANTHER" id="PTHR45838:SF4">
    <property type="entry name" value="HISTONE-LYSINE N-METHYLTRANSFERASE TRITHORAX"/>
    <property type="match status" value="1"/>
</dbReference>
<feature type="compositionally biased region" description="Polar residues" evidence="10">
    <location>
        <begin position="227"/>
        <end position="239"/>
    </location>
</feature>
<evidence type="ECO:0000256" key="6">
    <source>
        <dbReference type="ARBA" id="ARBA00023015"/>
    </source>
</evidence>
<dbReference type="InterPro" id="IPR013083">
    <property type="entry name" value="Znf_RING/FYVE/PHD"/>
</dbReference>
<evidence type="ECO:0000256" key="1">
    <source>
        <dbReference type="ARBA" id="ARBA00004123"/>
    </source>
</evidence>
<dbReference type="InterPro" id="IPR001965">
    <property type="entry name" value="Znf_PHD"/>
</dbReference>
<dbReference type="Pfam" id="PF16135">
    <property type="entry name" value="TDBD"/>
    <property type="match status" value="1"/>
</dbReference>
<protein>
    <submittedName>
        <fullName evidence="15">Uncharacterized protein LOC120268926</fullName>
    </submittedName>
</protein>
<dbReference type="PANTHER" id="PTHR45838">
    <property type="entry name" value="HISTONE-LYSINE-N-METHYLTRANSFERASE 2 KMT2 FAMILY MEMBER"/>
    <property type="match status" value="1"/>
</dbReference>
<evidence type="ECO:0000256" key="4">
    <source>
        <dbReference type="ARBA" id="ARBA00022833"/>
    </source>
</evidence>
<sequence length="2207" mass="242781">MKFESRGNRTVRKIPFGKEAKGVSLVIGCHDFSFTVAPSLKACKRSDLSQSTRARERERWRCCHPWRTSLIGLEMEGGWQSKLPSTWPPSPPGTVPLTPPPPPIVSGSASQPALHPFTQPPIILGETDRAILQEPFVFSNLNLSSSWSGQAEVSNPILALLSGDSRQLSSTLLQFPNSASVATKLSTHSSDVIISSAGGVIPISGLASSSDNHGNDPMGNRELPFATSKSKLTSRTPISPNNLQLYGSCHHTSDSSKIVHQAFQGNNNGMALSSTGHEWRNLSMPTNAMYHQSMNHGIVPKSTLKVKSAISNQASALCGGHLHAFCLNTVGQLFLSDTGLLGVLCLCHSLPMSVAKFCEHSGSSSVYPGDAVHLENGLTVAQWFHLSFGIRIPDNDNGWDWPDGFSPKSGPAASKANNFPLLLKNLGTSPSESFCGFKRYGEQWNNFVHPSHSSTGAPEQITHDRSLSTIVNNDYLGNASASTSLYSKNFSGSAQCSTSAAAKSQVVHAVKEAPVWIHRSASVLALHKREQSAGHQFVVDNAGTGMCGTSVSHPSLGLKKSSPAKECEVDKGKYLSETFWDYRNGVSSNIELRLGQPSQHNQTFVGPISSSVHPSQTEVPSNSHKACLPQPLMCSSKLAAECAPEINKIRPLWSYSSERSAPNCRLLQNAIGKEVTTDNSETDLMDNSAKNSAISLFLSHLNYTEGNNTSNIVDECENYMSSTLDDYSLTARSNLTEFIKNDNDVTEGKSCINAAYPINRCEKRKDQSVDVHGWNNILGHNSVVDDKLEIDNGGISELGNHRCYCIGDSLSYLYPHQQPGVLNVASNAGSAKHCGKFPLGEVTGHHKHLNYKSTNAVHVATHSGPLDLQIPSNIPGTNSCFSGTQSSLTSKQRADNAHHSVDENLILLALRHEADFSKLELSNNSTETSNLHARSCCLSAMALLRNGNKDATATSDELRQMPCCSMQQGAFNHFRAVHSCSNSYCGAGYNIITGKPGVAGPNTCSCSGLQPRISLCCKEHDILCPMCHPCGSGGQALLRNGRSSNNVATEHAKCEMCVKERIYCSSGQCCQSFPSNCLTGPCFSRDEPFYGSKEQCACEKPKINASITHDAEDEKRLKTNQIDCFRKHAIVQSDCQIAFWRDVPNRVLEHSKDTGKEKSLCVMESDGFITNKHTVTAVKEFDCTYQESKSLKERQVINVSSGPSDYSAPAATEISVKTNDSDSFSEDDGTAEFVHDFTADEESRIEKCGSSDYPPDCRFLEVEEHVSLSSSKSKDVGNKSGAFRENLELQQPKRNFKVKKRKGPIKWRSLNDYLPVPALANTHSDLPDAIGNSKVCLSSLKETEAPIEPSSEMQKLSNLSCKSPSIKRKRSTLSSIKSLYWKRFKSYQLILEDDKAQSSSHNCNHDGIRFDDDLLVNHMQEPAEREHYQVDAEVPHSDMSLCGKSSPDHETVKFSKKPRPIVCGNLGVISDGLNNQQKPAKILSLKLVMKNSKRCERFGCEGKDQLSSSLQRKSCPITCDSSCNDLLLEEETSNGSHSSIVNNSIVPKITEVLDPVSMVSYSNKVCLNKNGGCVDHISMTKKANNYANSKSGTCKEGSLHIYMETRKRSLSKLMGEDNKMIISTCSPSLGEKECYNVIEAGDGEFDEESCSKKIVSGASAAEINYVSDSQKLQHGVSETLIGTRRSRKGRASRSLLADSDAFCCVCGSSNNEEIDRLLECSQCLIRVHQACYGVSKVPKGHWYCRPCKVKSKNIVCVLCGYGGGAMTRALKSRNIVRSLLKVWKVGLEFKPMESFQNETREPSLYDEASRSSPGCGSPRYPGTYYGDVPKVDLQDQDMKLNFDNHQNNLQADNTIINGVYDPCLTQWVHMVCGLWTPGTRCPNVDTMNAFDVSGASPARNGIVCSICNRPGGACIRCRVVNCSIHFHPWCAHQKGLLQSETEGVDNENVGFYGRCLLHATYQSCLADSNSVDTQVESPRNKEFSCARIEGFRGRKREEGFNLNFRKHYKDGMGRIVTQAQINAWIFINGQKSFLRGPQKVPCSDVEHDFRKEYIRYKQMKGWKRLVVYKSGIHALGLYTAQFIVRGAMVVEYVGEIVGLRVADKREIEYQSGRKLQYKSACYFFRIDKEHIIDATRKGGIARFVNHSCLPNCVAKIISVRNEKKVVFFAERDINPGEEITYDYHFNHEDEGKKLPCFLQFKKLSPVS</sequence>